<feature type="domain" description="Pseudouridine synthase I TruA alpha/beta" evidence="8">
    <location>
        <begin position="8"/>
        <end position="96"/>
    </location>
</feature>
<dbReference type="InterPro" id="IPR020103">
    <property type="entry name" value="PsdUridine_synth_cat_dom_sf"/>
</dbReference>
<feature type="binding site" evidence="4 6">
    <location>
        <position position="110"/>
    </location>
    <ligand>
        <name>substrate</name>
    </ligand>
</feature>
<dbReference type="Gene3D" id="3.30.70.580">
    <property type="entry name" value="Pseudouridine synthase I, catalytic domain, N-terminal subdomain"/>
    <property type="match status" value="1"/>
</dbReference>
<dbReference type="RefSeq" id="WP_091548800.1">
    <property type="nucleotide sequence ID" value="NZ_FONY01000037.1"/>
</dbReference>
<evidence type="ECO:0000259" key="8">
    <source>
        <dbReference type="Pfam" id="PF01416"/>
    </source>
</evidence>
<dbReference type="OrthoDB" id="9811823at2"/>
<comment type="subunit">
    <text evidence="4">Homodimer.</text>
</comment>
<evidence type="ECO:0000313" key="10">
    <source>
        <dbReference type="Proteomes" id="UP000199513"/>
    </source>
</evidence>
<dbReference type="Pfam" id="PF01416">
    <property type="entry name" value="PseudoU_synth_1"/>
    <property type="match status" value="2"/>
</dbReference>
<dbReference type="NCBIfam" id="TIGR00071">
    <property type="entry name" value="hisT_truA"/>
    <property type="match status" value="1"/>
</dbReference>
<evidence type="ECO:0000313" key="9">
    <source>
        <dbReference type="EMBL" id="SFF46403.1"/>
    </source>
</evidence>
<evidence type="ECO:0000256" key="1">
    <source>
        <dbReference type="ARBA" id="ARBA00009375"/>
    </source>
</evidence>
<keyword evidence="10" id="KW-1185">Reference proteome</keyword>
<dbReference type="InterPro" id="IPR020097">
    <property type="entry name" value="PsdUridine_synth_TruA_a/b_dom"/>
</dbReference>
<dbReference type="GO" id="GO:0031119">
    <property type="term" value="P:tRNA pseudouridine synthesis"/>
    <property type="evidence" value="ECO:0007669"/>
    <property type="project" value="UniProtKB-UniRule"/>
</dbReference>
<keyword evidence="2 4" id="KW-0819">tRNA processing</keyword>
<accession>A0A1I2IXS6</accession>
<dbReference type="GO" id="GO:0160147">
    <property type="term" value="F:tRNA pseudouridine(38-40) synthase activity"/>
    <property type="evidence" value="ECO:0007669"/>
    <property type="project" value="UniProtKB-EC"/>
</dbReference>
<organism evidence="9 10">
    <name type="scientific">Thermoflexibacter ruber</name>
    <dbReference type="NCBI Taxonomy" id="1003"/>
    <lineage>
        <taxon>Bacteria</taxon>
        <taxon>Pseudomonadati</taxon>
        <taxon>Bacteroidota</taxon>
        <taxon>Cytophagia</taxon>
        <taxon>Cytophagales</taxon>
        <taxon>Thermoflexibacteraceae</taxon>
        <taxon>Thermoflexibacter</taxon>
    </lineage>
</organism>
<evidence type="ECO:0000256" key="5">
    <source>
        <dbReference type="PIRSR" id="PIRSR001430-1"/>
    </source>
</evidence>
<evidence type="ECO:0000256" key="2">
    <source>
        <dbReference type="ARBA" id="ARBA00022694"/>
    </source>
</evidence>
<evidence type="ECO:0000256" key="4">
    <source>
        <dbReference type="HAMAP-Rule" id="MF_00171"/>
    </source>
</evidence>
<dbReference type="PIRSF" id="PIRSF001430">
    <property type="entry name" value="tRNA_psdUrid_synth"/>
    <property type="match status" value="1"/>
</dbReference>
<dbReference type="InterPro" id="IPR020094">
    <property type="entry name" value="TruA/RsuA/RluB/E/F_N"/>
</dbReference>
<protein>
    <recommendedName>
        <fullName evidence="4">tRNA pseudouridine synthase A</fullName>
        <ecNumber evidence="4">5.4.99.12</ecNumber>
    </recommendedName>
    <alternativeName>
        <fullName evidence="4">tRNA pseudouridine(38-40) synthase</fullName>
    </alternativeName>
    <alternativeName>
        <fullName evidence="4">tRNA pseudouridylate synthase I</fullName>
    </alternativeName>
    <alternativeName>
        <fullName evidence="4">tRNA-uridine isomerase I</fullName>
    </alternativeName>
</protein>
<comment type="catalytic activity">
    <reaction evidence="4 7">
        <text>uridine(38/39/40) in tRNA = pseudouridine(38/39/40) in tRNA</text>
        <dbReference type="Rhea" id="RHEA:22376"/>
        <dbReference type="Rhea" id="RHEA-COMP:10085"/>
        <dbReference type="Rhea" id="RHEA-COMP:10087"/>
        <dbReference type="ChEBI" id="CHEBI:65314"/>
        <dbReference type="ChEBI" id="CHEBI:65315"/>
        <dbReference type="EC" id="5.4.99.12"/>
    </reaction>
</comment>
<dbReference type="GO" id="GO:0003723">
    <property type="term" value="F:RNA binding"/>
    <property type="evidence" value="ECO:0007669"/>
    <property type="project" value="InterPro"/>
</dbReference>
<gene>
    <name evidence="4" type="primary">truA</name>
    <name evidence="9" type="ORF">SAMN04488541_103749</name>
</gene>
<proteinExistence type="inferred from homology"/>
<dbReference type="SUPFAM" id="SSF55120">
    <property type="entry name" value="Pseudouridine synthase"/>
    <property type="match status" value="1"/>
</dbReference>
<evidence type="ECO:0000256" key="3">
    <source>
        <dbReference type="ARBA" id="ARBA00023235"/>
    </source>
</evidence>
<feature type="domain" description="Pseudouridine synthase I TruA alpha/beta" evidence="8">
    <location>
        <begin position="151"/>
        <end position="245"/>
    </location>
</feature>
<dbReference type="FunFam" id="3.30.70.580:FF:000001">
    <property type="entry name" value="tRNA pseudouridine synthase A"/>
    <property type="match status" value="1"/>
</dbReference>
<comment type="caution">
    <text evidence="4">Lacks conserved residue(s) required for the propagation of feature annotation.</text>
</comment>
<sequence length="250" mass="28831">MRYFLEIAYKGTHFHGFQEQEGVPTIQGEINKTLASLLGHQVDSVGSGRTDTGVHCLKQFMHFDTDKEISDKGNFIYRMNRILPSDILIKDIFPVREELSARFSANSRSYEYHITRVKNPFLNELAYFFPMPRLDVEKMIEATPILFHYTDFEAFSKVHTEVMHFICHIKKAEWKEEANGKLVFYITADRFLRGMVRAIVGTFLEVGCGRLSVQGFEQVIQSKDRRKAGRAVPPQGLYLVDVSYPSSIFM</sequence>
<dbReference type="InterPro" id="IPR020095">
    <property type="entry name" value="PsdUridine_synth_TruA_C"/>
</dbReference>
<dbReference type="EMBL" id="FONY01000037">
    <property type="protein sequence ID" value="SFF46403.1"/>
    <property type="molecule type" value="Genomic_DNA"/>
</dbReference>
<dbReference type="Proteomes" id="UP000199513">
    <property type="component" value="Unassembled WGS sequence"/>
</dbReference>
<dbReference type="CDD" id="cd02570">
    <property type="entry name" value="PseudoU_synth_EcTruA"/>
    <property type="match status" value="1"/>
</dbReference>
<reference evidence="9 10" key="1">
    <citation type="submission" date="2016-10" db="EMBL/GenBank/DDBJ databases">
        <authorList>
            <person name="de Groot N.N."/>
        </authorList>
    </citation>
    <scope>NUCLEOTIDE SEQUENCE [LARGE SCALE GENOMIC DNA]</scope>
    <source>
        <strain>GEY</strain>
        <strain evidence="10">DSM 9560</strain>
    </source>
</reference>
<dbReference type="Gene3D" id="3.30.70.660">
    <property type="entry name" value="Pseudouridine synthase I, catalytic domain, C-terminal subdomain"/>
    <property type="match status" value="1"/>
</dbReference>
<comment type="similarity">
    <text evidence="1 4 7">Belongs to the tRNA pseudouridine synthase TruA family.</text>
</comment>
<dbReference type="PANTHER" id="PTHR11142">
    <property type="entry name" value="PSEUDOURIDYLATE SYNTHASE"/>
    <property type="match status" value="1"/>
</dbReference>
<dbReference type="PANTHER" id="PTHR11142:SF0">
    <property type="entry name" value="TRNA PSEUDOURIDINE SYNTHASE-LIKE 1"/>
    <property type="match status" value="1"/>
</dbReference>
<dbReference type="InterPro" id="IPR001406">
    <property type="entry name" value="PsdUridine_synth_TruA"/>
</dbReference>
<dbReference type="AlphaFoldDB" id="A0A1I2IXS6"/>
<feature type="active site" description="Nucleophile" evidence="4 5">
    <location>
        <position position="51"/>
    </location>
</feature>
<dbReference type="EC" id="5.4.99.12" evidence="4"/>
<evidence type="ECO:0000256" key="6">
    <source>
        <dbReference type="PIRSR" id="PIRSR001430-2"/>
    </source>
</evidence>
<keyword evidence="3 4" id="KW-0413">Isomerase</keyword>
<comment type="function">
    <text evidence="4">Formation of pseudouridine at positions 38, 39 and 40 in the anticodon stem and loop of transfer RNAs.</text>
</comment>
<dbReference type="STRING" id="1003.SAMN04488541_103749"/>
<name>A0A1I2IXS6_9BACT</name>
<dbReference type="HAMAP" id="MF_00171">
    <property type="entry name" value="TruA"/>
    <property type="match status" value="1"/>
</dbReference>
<evidence type="ECO:0000256" key="7">
    <source>
        <dbReference type="RuleBase" id="RU003792"/>
    </source>
</evidence>